<dbReference type="AlphaFoldDB" id="A0AAD8I0M5"/>
<protein>
    <submittedName>
        <fullName evidence="2">Glycosyltransferase QUASIMODO1</fullName>
    </submittedName>
</protein>
<keyword evidence="3" id="KW-1185">Reference proteome</keyword>
<proteinExistence type="predicted"/>
<reference evidence="2" key="2">
    <citation type="submission" date="2023-05" db="EMBL/GenBank/DDBJ databases">
        <authorList>
            <person name="Schelkunov M.I."/>
        </authorList>
    </citation>
    <scope>NUCLEOTIDE SEQUENCE</scope>
    <source>
        <strain evidence="2">Hsosn_3</strain>
        <tissue evidence="2">Leaf</tissue>
    </source>
</reference>
<dbReference type="EMBL" id="JAUIZM010000007">
    <property type="protein sequence ID" value="KAK1375897.1"/>
    <property type="molecule type" value="Genomic_DNA"/>
</dbReference>
<comment type="caution">
    <text evidence="2">The sequence shown here is derived from an EMBL/GenBank/DDBJ whole genome shotgun (WGS) entry which is preliminary data.</text>
</comment>
<evidence type="ECO:0000313" key="3">
    <source>
        <dbReference type="Proteomes" id="UP001237642"/>
    </source>
</evidence>
<reference evidence="2" key="1">
    <citation type="submission" date="2023-02" db="EMBL/GenBank/DDBJ databases">
        <title>Genome of toxic invasive species Heracleum sosnowskyi carries increased number of genes despite the absence of recent whole-genome duplications.</title>
        <authorList>
            <person name="Schelkunov M."/>
            <person name="Shtratnikova V."/>
            <person name="Makarenko M."/>
            <person name="Klepikova A."/>
            <person name="Omelchenko D."/>
            <person name="Novikova G."/>
            <person name="Obukhova E."/>
            <person name="Bogdanov V."/>
            <person name="Penin A."/>
            <person name="Logacheva M."/>
        </authorList>
    </citation>
    <scope>NUCLEOTIDE SEQUENCE</scope>
    <source>
        <strain evidence="2">Hsosn_3</strain>
        <tissue evidence="2">Leaf</tissue>
    </source>
</reference>
<dbReference type="Proteomes" id="UP001237642">
    <property type="component" value="Unassembled WGS sequence"/>
</dbReference>
<feature type="region of interest" description="Disordered" evidence="1">
    <location>
        <begin position="117"/>
        <end position="166"/>
    </location>
</feature>
<evidence type="ECO:0000256" key="1">
    <source>
        <dbReference type="SAM" id="MobiDB-lite"/>
    </source>
</evidence>
<sequence>MSASVMSEAMIMNPSNVATIDQIEQTEVEYVKCDCCGLTEECTLAYIQRIRERYQGKWICGLCAEAVKYEMRIMNTEEEDEALNQHMSFCNDFRLSSPPTNPAVHLISALRNILRRSLDSPGSTPRRRGRGGLSRPASYVPSVSSLIALDESSPHASAEEESEEKM</sequence>
<dbReference type="PANTHER" id="PTHR33108:SF32">
    <property type="entry name" value="DUF1677 FAMILY PROTEIN (DUF1677)"/>
    <property type="match status" value="1"/>
</dbReference>
<dbReference type="InterPro" id="IPR012876">
    <property type="entry name" value="DUF1677_pln"/>
</dbReference>
<accession>A0AAD8I0M5</accession>
<gene>
    <name evidence="2" type="ORF">POM88_032090</name>
</gene>
<name>A0AAD8I0M5_9APIA</name>
<dbReference type="PANTHER" id="PTHR33108">
    <property type="entry name" value="OS01G0745000 PROTEIN"/>
    <property type="match status" value="1"/>
</dbReference>
<evidence type="ECO:0000313" key="2">
    <source>
        <dbReference type="EMBL" id="KAK1375897.1"/>
    </source>
</evidence>
<dbReference type="Pfam" id="PF07911">
    <property type="entry name" value="DUF1677"/>
    <property type="match status" value="1"/>
</dbReference>
<organism evidence="2 3">
    <name type="scientific">Heracleum sosnowskyi</name>
    <dbReference type="NCBI Taxonomy" id="360622"/>
    <lineage>
        <taxon>Eukaryota</taxon>
        <taxon>Viridiplantae</taxon>
        <taxon>Streptophyta</taxon>
        <taxon>Embryophyta</taxon>
        <taxon>Tracheophyta</taxon>
        <taxon>Spermatophyta</taxon>
        <taxon>Magnoliopsida</taxon>
        <taxon>eudicotyledons</taxon>
        <taxon>Gunneridae</taxon>
        <taxon>Pentapetalae</taxon>
        <taxon>asterids</taxon>
        <taxon>campanulids</taxon>
        <taxon>Apiales</taxon>
        <taxon>Apiaceae</taxon>
        <taxon>Apioideae</taxon>
        <taxon>apioid superclade</taxon>
        <taxon>Tordylieae</taxon>
        <taxon>Tordyliinae</taxon>
        <taxon>Heracleum</taxon>
    </lineage>
</organism>